<dbReference type="Pfam" id="PF03477">
    <property type="entry name" value="ATP-cone"/>
    <property type="match status" value="1"/>
</dbReference>
<dbReference type="SUPFAM" id="SSF52980">
    <property type="entry name" value="Restriction endonuclease-like"/>
    <property type="match status" value="1"/>
</dbReference>
<protein>
    <submittedName>
        <fullName evidence="5">ATPase</fullName>
    </submittedName>
</protein>
<accession>A0A2H0UAY3</accession>
<dbReference type="GO" id="GO:0009307">
    <property type="term" value="P:DNA restriction-modification system"/>
    <property type="evidence" value="ECO:0007669"/>
    <property type="project" value="InterPro"/>
</dbReference>
<organism evidence="5 6">
    <name type="scientific">Candidatus Kaiserbacteria bacterium CG10_big_fil_rev_8_21_14_0_10_51_14</name>
    <dbReference type="NCBI Taxonomy" id="1974610"/>
    <lineage>
        <taxon>Bacteria</taxon>
        <taxon>Candidatus Kaiseribacteriota</taxon>
    </lineage>
</organism>
<dbReference type="CDD" id="cd22308">
    <property type="entry name" value="Af1548-like"/>
    <property type="match status" value="1"/>
</dbReference>
<dbReference type="Pfam" id="PF04471">
    <property type="entry name" value="Mrr_cat"/>
    <property type="match status" value="1"/>
</dbReference>
<dbReference type="GO" id="GO:0005524">
    <property type="term" value="F:ATP binding"/>
    <property type="evidence" value="ECO:0007669"/>
    <property type="project" value="UniProtKB-UniRule"/>
</dbReference>
<dbReference type="AlphaFoldDB" id="A0A2H0UAY3"/>
<dbReference type="InterPro" id="IPR011335">
    <property type="entry name" value="Restrct_endonuc-II-like"/>
</dbReference>
<keyword evidence="2 3" id="KW-0067">ATP-binding</keyword>
<gene>
    <name evidence="5" type="ORF">COU18_02785</name>
</gene>
<dbReference type="Proteomes" id="UP000231192">
    <property type="component" value="Unassembled WGS sequence"/>
</dbReference>
<dbReference type="InterPro" id="IPR007560">
    <property type="entry name" value="Restrct_endonuc_IV_Mrr"/>
</dbReference>
<evidence type="ECO:0000259" key="4">
    <source>
        <dbReference type="PROSITE" id="PS51161"/>
    </source>
</evidence>
<comment type="caution">
    <text evidence="5">The sequence shown here is derived from an EMBL/GenBank/DDBJ whole genome shotgun (WGS) entry which is preliminary data.</text>
</comment>
<evidence type="ECO:0000256" key="2">
    <source>
        <dbReference type="ARBA" id="ARBA00022840"/>
    </source>
</evidence>
<dbReference type="InterPro" id="IPR005144">
    <property type="entry name" value="ATP-cone_dom"/>
</dbReference>
<evidence type="ECO:0000313" key="5">
    <source>
        <dbReference type="EMBL" id="PIR83584.1"/>
    </source>
</evidence>
<proteinExistence type="predicted"/>
<dbReference type="GO" id="GO:0003677">
    <property type="term" value="F:DNA binding"/>
    <property type="evidence" value="ECO:0007669"/>
    <property type="project" value="InterPro"/>
</dbReference>
<dbReference type="InterPro" id="IPR011856">
    <property type="entry name" value="tRNA_endonuc-like_dom_sf"/>
</dbReference>
<dbReference type="Gene3D" id="3.40.1350.10">
    <property type="match status" value="1"/>
</dbReference>
<sequence>MHHPTPHQYAERITSHSALTSHTLITKADGEQEPFNPAKLEHSLALAGASTTMRARVLAHVMKELKPNMMTEEIYRHAFEILRREEAPPVAARYSIKRAVFALGPSGFPFEQFLAEVLRAHGWSVHTGVALTGRCAPHEVDVYAEKNGKRIGIEAKFHNDAGGKTDIKDALYVKARYDDLRNTPLQSSHVDEGWLVTNTRFTRNAIRYAQCSGLTLLGWDYPHGHGLFNLIEEARVHPLTCLTTLTESEKRRLLDQKIVLCKHVQAPHLLQEYGVKPDRIPHVLEEARQLCGI</sequence>
<dbReference type="GO" id="GO:0004519">
    <property type="term" value="F:endonuclease activity"/>
    <property type="evidence" value="ECO:0007669"/>
    <property type="project" value="InterPro"/>
</dbReference>
<keyword evidence="1 3" id="KW-0547">Nucleotide-binding</keyword>
<reference evidence="6" key="1">
    <citation type="submission" date="2017-09" db="EMBL/GenBank/DDBJ databases">
        <title>Depth-based differentiation of microbial function through sediment-hosted aquifers and enrichment of novel symbionts in the deep terrestrial subsurface.</title>
        <authorList>
            <person name="Probst A.J."/>
            <person name="Ladd B."/>
            <person name="Jarett J.K."/>
            <person name="Geller-Mcgrath D.E."/>
            <person name="Sieber C.M.K."/>
            <person name="Emerson J.B."/>
            <person name="Anantharaman K."/>
            <person name="Thomas B.C."/>
            <person name="Malmstrom R."/>
            <person name="Stieglmeier M."/>
            <person name="Klingl A."/>
            <person name="Woyke T."/>
            <person name="Ryan C.M."/>
            <person name="Banfield J.F."/>
        </authorList>
    </citation>
    <scope>NUCLEOTIDE SEQUENCE [LARGE SCALE GENOMIC DNA]</scope>
</reference>
<evidence type="ECO:0000256" key="1">
    <source>
        <dbReference type="ARBA" id="ARBA00022741"/>
    </source>
</evidence>
<name>A0A2H0UAY3_9BACT</name>
<dbReference type="PROSITE" id="PS51161">
    <property type="entry name" value="ATP_CONE"/>
    <property type="match status" value="1"/>
</dbReference>
<evidence type="ECO:0000256" key="3">
    <source>
        <dbReference type="PROSITE-ProRule" id="PRU00492"/>
    </source>
</evidence>
<feature type="domain" description="ATP-cone" evidence="4">
    <location>
        <begin position="23"/>
        <end position="105"/>
    </location>
</feature>
<dbReference type="EMBL" id="PFBK01000008">
    <property type="protein sequence ID" value="PIR83584.1"/>
    <property type="molecule type" value="Genomic_DNA"/>
</dbReference>
<evidence type="ECO:0000313" key="6">
    <source>
        <dbReference type="Proteomes" id="UP000231192"/>
    </source>
</evidence>